<proteinExistence type="predicted"/>
<comment type="caution">
    <text evidence="1">The sequence shown here is derived from an EMBL/GenBank/DDBJ whole genome shotgun (WGS) entry which is preliminary data.</text>
</comment>
<evidence type="ECO:0000313" key="2">
    <source>
        <dbReference type="Proteomes" id="UP000004191"/>
    </source>
</evidence>
<dbReference type="Proteomes" id="UP000004191">
    <property type="component" value="Unassembled WGS sequence"/>
</dbReference>
<organism evidence="1 2">
    <name type="scientific">Helcococcus kunzii ATCC 51366</name>
    <dbReference type="NCBI Taxonomy" id="883114"/>
    <lineage>
        <taxon>Bacteria</taxon>
        <taxon>Bacillati</taxon>
        <taxon>Bacillota</taxon>
        <taxon>Tissierellia</taxon>
        <taxon>Tissierellales</taxon>
        <taxon>Peptoniphilaceae</taxon>
        <taxon>Helcococcus</taxon>
    </lineage>
</organism>
<protein>
    <submittedName>
        <fullName evidence="1">Uncharacterized protein</fullName>
    </submittedName>
</protein>
<reference evidence="1 2" key="1">
    <citation type="submission" date="2012-01" db="EMBL/GenBank/DDBJ databases">
        <title>The Genome Sequence of Helcococcus kunzii ATCC 51366.</title>
        <authorList>
            <consortium name="The Broad Institute Genome Sequencing Platform"/>
            <person name="Earl A."/>
            <person name="Ward D."/>
            <person name="Feldgarden M."/>
            <person name="Gevers D."/>
            <person name="Huys G."/>
            <person name="Young S.K."/>
            <person name="Zeng Q."/>
            <person name="Gargeya S."/>
            <person name="Fitzgerald M."/>
            <person name="Haas B."/>
            <person name="Abouelleil A."/>
            <person name="Alvarado L."/>
            <person name="Arachchi H.M."/>
            <person name="Berlin A."/>
            <person name="Chapman S.B."/>
            <person name="Gearin G."/>
            <person name="Goldberg J."/>
            <person name="Griggs A."/>
            <person name="Gujja S."/>
            <person name="Hansen M."/>
            <person name="Heiman D."/>
            <person name="Howarth C."/>
            <person name="Larimer J."/>
            <person name="Lui A."/>
            <person name="MacDonald P.J.P."/>
            <person name="McCowen C."/>
            <person name="Montmayeur A."/>
            <person name="Murphy C."/>
            <person name="Neiman D."/>
            <person name="Pearson M."/>
            <person name="Priest M."/>
            <person name="Roberts A."/>
            <person name="Saif S."/>
            <person name="Shea T."/>
            <person name="Sisk P."/>
            <person name="Stolte C."/>
            <person name="Sykes S."/>
            <person name="Wortman J."/>
            <person name="Nusbaum C."/>
            <person name="Birren B."/>
        </authorList>
    </citation>
    <scope>NUCLEOTIDE SEQUENCE [LARGE SCALE GENOMIC DNA]</scope>
    <source>
        <strain evidence="1 2">ATCC 51366</strain>
    </source>
</reference>
<dbReference type="EMBL" id="AGEI01000031">
    <property type="protein sequence ID" value="EHR32050.1"/>
    <property type="molecule type" value="Genomic_DNA"/>
</dbReference>
<keyword evidence="2" id="KW-1185">Reference proteome</keyword>
<dbReference type="AlphaFoldDB" id="H3NQQ3"/>
<gene>
    <name evidence="1" type="ORF">HMPREF9709_01664</name>
</gene>
<accession>H3NQQ3</accession>
<dbReference type="HOGENOM" id="CLU_3252449_0_0_9"/>
<sequence>MIVFFIREEKRNHKYRRFSRGEAKKILFEKIREYKNVEKQMI</sequence>
<evidence type="ECO:0000313" key="1">
    <source>
        <dbReference type="EMBL" id="EHR32050.1"/>
    </source>
</evidence>
<name>H3NQQ3_9FIRM</name>